<feature type="domain" description="HTH hxlR-type" evidence="4">
    <location>
        <begin position="5"/>
        <end position="103"/>
    </location>
</feature>
<evidence type="ECO:0000259" key="4">
    <source>
        <dbReference type="PROSITE" id="PS51118"/>
    </source>
</evidence>
<evidence type="ECO:0000256" key="3">
    <source>
        <dbReference type="ARBA" id="ARBA00023163"/>
    </source>
</evidence>
<evidence type="ECO:0000313" key="5">
    <source>
        <dbReference type="EMBL" id="TFV10308.1"/>
    </source>
</evidence>
<name>A0A4Y9JXU0_9PAST</name>
<comment type="caution">
    <text evidence="5">The sequence shown here is derived from an EMBL/GenBank/DDBJ whole genome shotgun (WGS) entry which is preliminary data.</text>
</comment>
<dbReference type="CDD" id="cd00090">
    <property type="entry name" value="HTH_ARSR"/>
    <property type="match status" value="1"/>
</dbReference>
<gene>
    <name evidence="5" type="ORF">E4T80_06245</name>
</gene>
<evidence type="ECO:0000256" key="2">
    <source>
        <dbReference type="ARBA" id="ARBA00023125"/>
    </source>
</evidence>
<dbReference type="RefSeq" id="WP_135056188.1">
    <property type="nucleotide sequence ID" value="NZ_JADGLC010000011.1"/>
</dbReference>
<dbReference type="GO" id="GO:0006355">
    <property type="term" value="P:regulation of DNA-templated transcription"/>
    <property type="evidence" value="ECO:0007669"/>
    <property type="project" value="UniProtKB-ARBA"/>
</dbReference>
<dbReference type="Pfam" id="PF01638">
    <property type="entry name" value="HxlR"/>
    <property type="match status" value="1"/>
</dbReference>
<dbReference type="InterPro" id="IPR036388">
    <property type="entry name" value="WH-like_DNA-bd_sf"/>
</dbReference>
<dbReference type="SUPFAM" id="SSF46785">
    <property type="entry name" value="Winged helix' DNA-binding domain"/>
    <property type="match status" value="1"/>
</dbReference>
<dbReference type="PANTHER" id="PTHR33204:SF29">
    <property type="entry name" value="TRANSCRIPTIONAL REGULATOR"/>
    <property type="match status" value="1"/>
</dbReference>
<dbReference type="Proteomes" id="UP000297396">
    <property type="component" value="Unassembled WGS sequence"/>
</dbReference>
<dbReference type="PROSITE" id="PS51118">
    <property type="entry name" value="HTH_HXLR"/>
    <property type="match status" value="1"/>
</dbReference>
<dbReference type="PANTHER" id="PTHR33204">
    <property type="entry name" value="TRANSCRIPTIONAL REGULATOR, MARR FAMILY"/>
    <property type="match status" value="1"/>
</dbReference>
<evidence type="ECO:0000256" key="1">
    <source>
        <dbReference type="ARBA" id="ARBA00023015"/>
    </source>
</evidence>
<dbReference type="InterPro" id="IPR002577">
    <property type="entry name" value="HTH_HxlR"/>
</dbReference>
<keyword evidence="3" id="KW-0804">Transcription</keyword>
<evidence type="ECO:0000313" key="6">
    <source>
        <dbReference type="Proteomes" id="UP000297396"/>
    </source>
</evidence>
<accession>A0A4Y9JXU0</accession>
<dbReference type="AlphaFoldDB" id="A0A4Y9JXU0"/>
<dbReference type="InterPro" id="IPR036390">
    <property type="entry name" value="WH_DNA-bd_sf"/>
</dbReference>
<dbReference type="OrthoDB" id="9807069at2"/>
<sequence length="114" mass="13106">MKYFSAADLVISLIQGKWKTWILFYLNEGAKRPSELQTLLTGISAKVLTEQLRQLENDDLIKRHIFPEVPPKVEYTLTEEGKSLVGVLHTICDWGKQYDARHQNLVTFYAPPTT</sequence>
<keyword evidence="2" id="KW-0238">DNA-binding</keyword>
<dbReference type="InterPro" id="IPR011991">
    <property type="entry name" value="ArsR-like_HTH"/>
</dbReference>
<dbReference type="GO" id="GO:0003677">
    <property type="term" value="F:DNA binding"/>
    <property type="evidence" value="ECO:0007669"/>
    <property type="project" value="UniProtKB-KW"/>
</dbReference>
<organism evidence="5 6">
    <name type="scientific">Muribacter muris</name>
    <dbReference type="NCBI Taxonomy" id="67855"/>
    <lineage>
        <taxon>Bacteria</taxon>
        <taxon>Pseudomonadati</taxon>
        <taxon>Pseudomonadota</taxon>
        <taxon>Gammaproteobacteria</taxon>
        <taxon>Pasteurellales</taxon>
        <taxon>Pasteurellaceae</taxon>
        <taxon>Muribacter</taxon>
    </lineage>
</organism>
<reference evidence="5 6" key="1">
    <citation type="submission" date="2019-03" db="EMBL/GenBank/DDBJ databases">
        <title>Diversity of the mouse oral microbiome.</title>
        <authorList>
            <person name="Joseph S."/>
            <person name="Aduse-Opoku J."/>
            <person name="Curtis M."/>
            <person name="Wade W."/>
            <person name="Hashim A."/>
        </authorList>
    </citation>
    <scope>NUCLEOTIDE SEQUENCE [LARGE SCALE GENOMIC DNA]</scope>
    <source>
        <strain evidence="5 6">WT12</strain>
    </source>
</reference>
<protein>
    <submittedName>
        <fullName evidence="5">Transcriptional regulator</fullName>
    </submittedName>
</protein>
<dbReference type="EMBL" id="SPPA01000011">
    <property type="protein sequence ID" value="TFV10308.1"/>
    <property type="molecule type" value="Genomic_DNA"/>
</dbReference>
<proteinExistence type="predicted"/>
<dbReference type="Gene3D" id="1.10.10.10">
    <property type="entry name" value="Winged helix-like DNA-binding domain superfamily/Winged helix DNA-binding domain"/>
    <property type="match status" value="1"/>
</dbReference>
<keyword evidence="1" id="KW-0805">Transcription regulation</keyword>